<evidence type="ECO:0000256" key="11">
    <source>
        <dbReference type="ARBA" id="ARBA00023136"/>
    </source>
</evidence>
<evidence type="ECO:0000256" key="5">
    <source>
        <dbReference type="ARBA" id="ARBA00022553"/>
    </source>
</evidence>
<evidence type="ECO:0000313" key="18">
    <source>
        <dbReference type="Ensembl" id="ENSPCEP00000026986.1"/>
    </source>
</evidence>
<keyword evidence="14" id="KW-0393">Immunoglobulin domain</keyword>
<protein>
    <recommendedName>
        <fullName evidence="3">Cytotoxic T-lymphocyte protein 4</fullName>
    </recommendedName>
    <alternativeName>
        <fullName evidence="15">Cytotoxic T-lymphocyte-associated antigen 4</fullName>
    </alternativeName>
</protein>
<evidence type="ECO:0000256" key="16">
    <source>
        <dbReference type="SAM" id="Phobius"/>
    </source>
</evidence>
<keyword evidence="12" id="KW-1015">Disulfide bond</keyword>
<keyword evidence="4" id="KW-1003">Cell membrane</keyword>
<evidence type="ECO:0000313" key="19">
    <source>
        <dbReference type="Proteomes" id="UP000694393"/>
    </source>
</evidence>
<feature type="domain" description="Ig-like" evidence="17">
    <location>
        <begin position="41"/>
        <end position="140"/>
    </location>
</feature>
<keyword evidence="10" id="KW-1064">Adaptive immunity</keyword>
<dbReference type="GO" id="GO:0045590">
    <property type="term" value="P:negative regulation of regulatory T cell differentiation"/>
    <property type="evidence" value="ECO:0007669"/>
    <property type="project" value="TreeGrafter"/>
</dbReference>
<dbReference type="InterPro" id="IPR013783">
    <property type="entry name" value="Ig-like_fold"/>
</dbReference>
<keyword evidence="8" id="KW-0391">Immunity</keyword>
<evidence type="ECO:0000256" key="3">
    <source>
        <dbReference type="ARBA" id="ARBA00016331"/>
    </source>
</evidence>
<evidence type="ECO:0000256" key="6">
    <source>
        <dbReference type="ARBA" id="ARBA00022692"/>
    </source>
</evidence>
<dbReference type="InterPro" id="IPR007110">
    <property type="entry name" value="Ig-like_dom"/>
</dbReference>
<dbReference type="Pfam" id="PF07686">
    <property type="entry name" value="V-set"/>
    <property type="match status" value="1"/>
</dbReference>
<keyword evidence="11 16" id="KW-0472">Membrane</keyword>
<dbReference type="SUPFAM" id="SSF48726">
    <property type="entry name" value="Immunoglobulin"/>
    <property type="match status" value="1"/>
</dbReference>
<dbReference type="PANTHER" id="PTHR11494:SF8">
    <property type="entry name" value="CYTOTOXIC T-LYMPHOCYTE PROTEIN 4"/>
    <property type="match status" value="1"/>
</dbReference>
<dbReference type="GO" id="GO:0009897">
    <property type="term" value="C:external side of plasma membrane"/>
    <property type="evidence" value="ECO:0007669"/>
    <property type="project" value="TreeGrafter"/>
</dbReference>
<evidence type="ECO:0000256" key="2">
    <source>
        <dbReference type="ARBA" id="ARBA00004251"/>
    </source>
</evidence>
<dbReference type="InterPro" id="IPR008096">
    <property type="entry name" value="CTLA4"/>
</dbReference>
<keyword evidence="6 16" id="KW-0812">Transmembrane</keyword>
<organism evidence="18 19">
    <name type="scientific">Pelusios castaneus</name>
    <name type="common">West African mud turtle</name>
    <dbReference type="NCBI Taxonomy" id="367368"/>
    <lineage>
        <taxon>Eukaryota</taxon>
        <taxon>Metazoa</taxon>
        <taxon>Chordata</taxon>
        <taxon>Craniata</taxon>
        <taxon>Vertebrata</taxon>
        <taxon>Euteleostomi</taxon>
        <taxon>Archelosauria</taxon>
        <taxon>Testudinata</taxon>
        <taxon>Testudines</taxon>
        <taxon>Pleurodira</taxon>
        <taxon>Pelomedusidae</taxon>
        <taxon>Pelusios</taxon>
    </lineage>
</organism>
<evidence type="ECO:0000256" key="12">
    <source>
        <dbReference type="ARBA" id="ARBA00023157"/>
    </source>
</evidence>
<evidence type="ECO:0000256" key="10">
    <source>
        <dbReference type="ARBA" id="ARBA00023130"/>
    </source>
</evidence>
<keyword evidence="5" id="KW-0597">Phosphoprotein</keyword>
<dbReference type="InterPro" id="IPR040216">
    <property type="entry name" value="CTLA4/CD28"/>
</dbReference>
<keyword evidence="7" id="KW-0732">Signal</keyword>
<dbReference type="Ensembl" id="ENSPCET00000027888.1">
    <property type="protein sequence ID" value="ENSPCEP00000026986.1"/>
    <property type="gene ID" value="ENSPCEG00000020173.1"/>
</dbReference>
<dbReference type="AlphaFoldDB" id="A0A8C8STW7"/>
<evidence type="ECO:0000256" key="13">
    <source>
        <dbReference type="ARBA" id="ARBA00023180"/>
    </source>
</evidence>
<evidence type="ECO:0000256" key="14">
    <source>
        <dbReference type="ARBA" id="ARBA00023319"/>
    </source>
</evidence>
<dbReference type="GO" id="GO:0050852">
    <property type="term" value="P:T cell receptor signaling pathway"/>
    <property type="evidence" value="ECO:0007669"/>
    <property type="project" value="TreeGrafter"/>
</dbReference>
<evidence type="ECO:0000256" key="15">
    <source>
        <dbReference type="ARBA" id="ARBA00032097"/>
    </source>
</evidence>
<dbReference type="GO" id="GO:0042129">
    <property type="term" value="P:regulation of T cell proliferation"/>
    <property type="evidence" value="ECO:0007669"/>
    <property type="project" value="InterPro"/>
</dbReference>
<dbReference type="Gene3D" id="2.60.40.10">
    <property type="entry name" value="Immunoglobulins"/>
    <property type="match status" value="1"/>
</dbReference>
<evidence type="ECO:0000256" key="9">
    <source>
        <dbReference type="ARBA" id="ARBA00022989"/>
    </source>
</evidence>
<proteinExistence type="predicted"/>
<evidence type="ECO:0000256" key="8">
    <source>
        <dbReference type="ARBA" id="ARBA00022859"/>
    </source>
</evidence>
<dbReference type="InterPro" id="IPR013106">
    <property type="entry name" value="Ig_V-set"/>
</dbReference>
<accession>A0A8C8STW7</accession>
<name>A0A8C8STW7_9SAUR</name>
<dbReference type="GO" id="GO:0002250">
    <property type="term" value="P:adaptive immune response"/>
    <property type="evidence" value="ECO:0007669"/>
    <property type="project" value="UniProtKB-KW"/>
</dbReference>
<evidence type="ECO:0000259" key="17">
    <source>
        <dbReference type="PROSITE" id="PS50835"/>
    </source>
</evidence>
<reference evidence="18" key="1">
    <citation type="submission" date="2025-08" db="UniProtKB">
        <authorList>
            <consortium name="Ensembl"/>
        </authorList>
    </citation>
    <scope>IDENTIFICATION</scope>
</reference>
<reference evidence="18" key="2">
    <citation type="submission" date="2025-09" db="UniProtKB">
        <authorList>
            <consortium name="Ensembl"/>
        </authorList>
    </citation>
    <scope>IDENTIFICATION</scope>
</reference>
<dbReference type="Proteomes" id="UP000694393">
    <property type="component" value="Unplaced"/>
</dbReference>
<dbReference type="InterPro" id="IPR036179">
    <property type="entry name" value="Ig-like_dom_sf"/>
</dbReference>
<evidence type="ECO:0000256" key="1">
    <source>
        <dbReference type="ARBA" id="ARBA00002230"/>
    </source>
</evidence>
<feature type="transmembrane region" description="Helical" evidence="16">
    <location>
        <begin position="170"/>
        <end position="195"/>
    </location>
</feature>
<keyword evidence="13" id="KW-0325">Glycoprotein</keyword>
<dbReference type="PANTHER" id="PTHR11494">
    <property type="entry name" value="CYTOTOXIC T-LYMPHOCYTE PROTEIN"/>
    <property type="match status" value="1"/>
</dbReference>
<dbReference type="GO" id="GO:0050853">
    <property type="term" value="P:B cell receptor signaling pathway"/>
    <property type="evidence" value="ECO:0007669"/>
    <property type="project" value="TreeGrafter"/>
</dbReference>
<comment type="function">
    <text evidence="1">Inhibitory receptor acting as a major negative regulator of T-cell responses. The affinity of CTLA4 for its natural B7 family ligands, CD80 and CD86, is considerably stronger than the affinity of their cognate stimulatory coreceptor CD28.</text>
</comment>
<dbReference type="PRINTS" id="PR01720">
    <property type="entry name" value="CTLANTIGEN4"/>
</dbReference>
<evidence type="ECO:0000256" key="7">
    <source>
        <dbReference type="ARBA" id="ARBA00022729"/>
    </source>
</evidence>
<dbReference type="PROSITE" id="PS50835">
    <property type="entry name" value="IG_LIKE"/>
    <property type="match status" value="1"/>
</dbReference>
<keyword evidence="9 16" id="KW-1133">Transmembrane helix</keyword>
<evidence type="ECO:0000256" key="4">
    <source>
        <dbReference type="ARBA" id="ARBA00022475"/>
    </source>
</evidence>
<comment type="subcellular location">
    <subcellularLocation>
        <location evidence="2">Cell membrane</location>
        <topology evidence="2">Single-pass type I membrane protein</topology>
    </subcellularLocation>
</comment>
<sequence>ERSYLFQKDPAQFVSRDEGSSGWNLFLLHFFNVLIYHHALPLITAMEVTQPAMVLANRGVASLVCEYKHIGNAEEIRVTLFKQTDEQYTEICASTYTIESELFNVEEVIQCQVSPSQNNVTLTLMGLQATDAGLYICKMERLYPPPYIMNKGNGTQLFVIDPEPCPDTDLYLWILGASGSGLFIYSILITAFVLSKVVKGTDHYRCLTQYQPSYVLCFNQSLT</sequence>
<keyword evidence="19" id="KW-1185">Reference proteome</keyword>